<dbReference type="Proteomes" id="UP000001916">
    <property type="component" value="Chromosome"/>
</dbReference>
<evidence type="ECO:0000313" key="2">
    <source>
        <dbReference type="Proteomes" id="UP000001916"/>
    </source>
</evidence>
<dbReference type="OrthoDB" id="33082at2"/>
<protein>
    <submittedName>
        <fullName evidence="1">Uncharacterized protein</fullName>
    </submittedName>
</protein>
<evidence type="ECO:0000313" key="1">
    <source>
        <dbReference type="EMBL" id="ADH65011.1"/>
    </source>
</evidence>
<dbReference type="RefSeq" id="WP_013159537.1">
    <property type="nucleotide sequence ID" value="NC_014212.1"/>
</dbReference>
<dbReference type="AlphaFoldDB" id="D7BER5"/>
<organism evidence="1 2">
    <name type="scientific">Allomeiothermus silvanus (strain ATCC 700542 / DSM 9946 / NBRC 106475 / NCIMB 13440 / VI-R2)</name>
    <name type="common">Thermus silvanus</name>
    <dbReference type="NCBI Taxonomy" id="526227"/>
    <lineage>
        <taxon>Bacteria</taxon>
        <taxon>Thermotogati</taxon>
        <taxon>Deinococcota</taxon>
        <taxon>Deinococci</taxon>
        <taxon>Thermales</taxon>
        <taxon>Thermaceae</taxon>
        <taxon>Allomeiothermus</taxon>
    </lineage>
</organism>
<accession>D7BER5</accession>
<dbReference type="KEGG" id="msv:Mesil_3188"/>
<name>D7BER5_ALLS1</name>
<sequence length="64" mass="7221">MEGVRFRVITANDPDIFQERLNRFVAELAEDTVLVDVKFAANAQGGQATYTALVQYKTVEAWKD</sequence>
<gene>
    <name evidence="1" type="ordered locus">Mesil_3188</name>
</gene>
<dbReference type="EMBL" id="CP002042">
    <property type="protein sequence ID" value="ADH65011.1"/>
    <property type="molecule type" value="Genomic_DNA"/>
</dbReference>
<keyword evidence="2" id="KW-1185">Reference proteome</keyword>
<dbReference type="eggNOG" id="ENOG5033IG8">
    <property type="taxonomic scope" value="Bacteria"/>
</dbReference>
<dbReference type="HOGENOM" id="CLU_2884506_0_0_0"/>
<proteinExistence type="predicted"/>
<dbReference type="STRING" id="526227.Mesil_3188"/>
<reference evidence="1 2" key="1">
    <citation type="journal article" date="2010" name="Stand. Genomic Sci.">
        <title>Complete genome sequence of Meiothermus silvanus type strain (VI-R2).</title>
        <authorList>
            <person name="Sikorski J."/>
            <person name="Tindall B.J."/>
            <person name="Lowry S."/>
            <person name="Lucas S."/>
            <person name="Nolan M."/>
            <person name="Copeland A."/>
            <person name="Glavina Del Rio T."/>
            <person name="Tice H."/>
            <person name="Cheng J.F."/>
            <person name="Han C."/>
            <person name="Pitluck S."/>
            <person name="Liolios K."/>
            <person name="Ivanova N."/>
            <person name="Mavromatis K."/>
            <person name="Mikhailova N."/>
            <person name="Pati A."/>
            <person name="Goodwin L."/>
            <person name="Chen A."/>
            <person name="Palaniappan K."/>
            <person name="Land M."/>
            <person name="Hauser L."/>
            <person name="Chang Y.J."/>
            <person name="Jeffries C.D."/>
            <person name="Rohde M."/>
            <person name="Goker M."/>
            <person name="Woyke T."/>
            <person name="Bristow J."/>
            <person name="Eisen J.A."/>
            <person name="Markowitz V."/>
            <person name="Hugenholtz P."/>
            <person name="Kyrpides N.C."/>
            <person name="Klenk H.P."/>
            <person name="Lapidus A."/>
        </authorList>
    </citation>
    <scope>NUCLEOTIDE SEQUENCE [LARGE SCALE GENOMIC DNA]</scope>
    <source>
        <strain evidence="2">ATCC 700542 / DSM 9946 / VI-R2</strain>
    </source>
</reference>